<proteinExistence type="predicted"/>
<organism evidence="7 8">
    <name type="scientific">Histophilus somni</name>
    <name type="common">Haemophilus somnus</name>
    <dbReference type="NCBI Taxonomy" id="731"/>
    <lineage>
        <taxon>Bacteria</taxon>
        <taxon>Pseudomonadati</taxon>
        <taxon>Pseudomonadota</taxon>
        <taxon>Gammaproteobacteria</taxon>
        <taxon>Pasteurellales</taxon>
        <taxon>Pasteurellaceae</taxon>
        <taxon>Histophilus</taxon>
    </lineage>
</organism>
<feature type="transmembrane region" description="Helical" evidence="5">
    <location>
        <begin position="335"/>
        <end position="353"/>
    </location>
</feature>
<feature type="transmembrane region" description="Helical" evidence="5">
    <location>
        <begin position="235"/>
        <end position="255"/>
    </location>
</feature>
<dbReference type="InterPro" id="IPR004837">
    <property type="entry name" value="NaCa_Exmemb"/>
</dbReference>
<reference evidence="7 8" key="1">
    <citation type="submission" date="2020-12" db="EMBL/GenBank/DDBJ databases">
        <title>ASc-MMNZ-VFA-070.</title>
        <authorList>
            <person name="Schryvers A."/>
            <person name="Mostafa Nazari M."/>
            <person name="Farshchi Andisi V."/>
            <person name="Timsit E."/>
            <person name="Walter Morck D."/>
        </authorList>
    </citation>
    <scope>NUCLEOTIDE SEQUENCE [LARGE SCALE GENOMIC DNA]</scope>
    <source>
        <strain evidence="7 8">ASc-MMNZ-VFA-070</strain>
    </source>
</reference>
<feature type="transmembrane region" description="Helical" evidence="5">
    <location>
        <begin position="59"/>
        <end position="79"/>
    </location>
</feature>
<evidence type="ECO:0000313" key="8">
    <source>
        <dbReference type="Proteomes" id="UP000595373"/>
    </source>
</evidence>
<keyword evidence="4 5" id="KW-0472">Membrane</keyword>
<feature type="transmembrane region" description="Helical" evidence="5">
    <location>
        <begin position="161"/>
        <end position="183"/>
    </location>
</feature>
<dbReference type="RefSeq" id="WP_012341438.1">
    <property type="nucleotide sequence ID" value="NZ_CP018802.1"/>
</dbReference>
<dbReference type="AlphaFoldDB" id="A0A9Q7E745"/>
<dbReference type="InterPro" id="IPR052946">
    <property type="entry name" value="Alkaline_pH_Ca-Antiporter"/>
</dbReference>
<evidence type="ECO:0000259" key="6">
    <source>
        <dbReference type="Pfam" id="PF01699"/>
    </source>
</evidence>
<feature type="transmembrane region" description="Helical" evidence="5">
    <location>
        <begin position="267"/>
        <end position="287"/>
    </location>
</feature>
<keyword evidence="8" id="KW-1185">Reference proteome</keyword>
<keyword evidence="3 5" id="KW-1133">Transmembrane helix</keyword>
<feature type="transmembrane region" description="Helical" evidence="5">
    <location>
        <begin position="128"/>
        <end position="149"/>
    </location>
</feature>
<feature type="domain" description="Sodium/calcium exchanger membrane region" evidence="6">
    <location>
        <begin position="241"/>
        <end position="383"/>
    </location>
</feature>
<evidence type="ECO:0000256" key="4">
    <source>
        <dbReference type="ARBA" id="ARBA00023136"/>
    </source>
</evidence>
<accession>A0A9Q7E745</accession>
<dbReference type="OrthoDB" id="9787814at2"/>
<evidence type="ECO:0000313" key="7">
    <source>
        <dbReference type="EMBL" id="QQF82056.1"/>
    </source>
</evidence>
<dbReference type="PANTHER" id="PTHR37958:SF1">
    <property type="entry name" value="SODIUM-POTASSIUM_PROTON ANTIPORTER CHAA"/>
    <property type="match status" value="1"/>
</dbReference>
<evidence type="ECO:0000256" key="3">
    <source>
        <dbReference type="ARBA" id="ARBA00022989"/>
    </source>
</evidence>
<feature type="transmembrane region" description="Helical" evidence="5">
    <location>
        <begin position="31"/>
        <end position="53"/>
    </location>
</feature>
<dbReference type="GO" id="GO:0015385">
    <property type="term" value="F:sodium:proton antiporter activity"/>
    <property type="evidence" value="ECO:0007669"/>
    <property type="project" value="TreeGrafter"/>
</dbReference>
<protein>
    <submittedName>
        <fullName evidence="7">Ionic transporter y4hA</fullName>
    </submittedName>
</protein>
<dbReference type="GeneID" id="31486894"/>
<evidence type="ECO:0000256" key="1">
    <source>
        <dbReference type="ARBA" id="ARBA00004141"/>
    </source>
</evidence>
<dbReference type="Pfam" id="PF01699">
    <property type="entry name" value="Na_Ca_ex"/>
    <property type="match status" value="2"/>
</dbReference>
<keyword evidence="2 5" id="KW-0812">Transmembrane</keyword>
<comment type="subcellular location">
    <subcellularLocation>
        <location evidence="1">Membrane</location>
        <topology evidence="1">Multi-pass membrane protein</topology>
    </subcellularLocation>
</comment>
<dbReference type="GO" id="GO:0015386">
    <property type="term" value="F:potassium:proton antiporter activity"/>
    <property type="evidence" value="ECO:0007669"/>
    <property type="project" value="TreeGrafter"/>
</dbReference>
<feature type="transmembrane region" description="Helical" evidence="5">
    <location>
        <begin position="195"/>
        <end position="215"/>
    </location>
</feature>
<dbReference type="GO" id="GO:0005886">
    <property type="term" value="C:plasma membrane"/>
    <property type="evidence" value="ECO:0007669"/>
    <property type="project" value="TreeGrafter"/>
</dbReference>
<dbReference type="Proteomes" id="UP000595373">
    <property type="component" value="Chromosome"/>
</dbReference>
<feature type="transmembrane region" description="Helical" evidence="5">
    <location>
        <begin position="365"/>
        <end position="384"/>
    </location>
</feature>
<evidence type="ECO:0000256" key="5">
    <source>
        <dbReference type="SAM" id="Phobius"/>
    </source>
</evidence>
<feature type="transmembrane region" description="Helical" evidence="5">
    <location>
        <begin position="308"/>
        <end position="329"/>
    </location>
</feature>
<dbReference type="PANTHER" id="PTHR37958">
    <property type="entry name" value="SODIUM-POTASSIUM/PROTON ANTIPORTER CHAA"/>
    <property type="match status" value="1"/>
</dbReference>
<feature type="transmembrane region" description="Helical" evidence="5">
    <location>
        <begin position="91"/>
        <end position="113"/>
    </location>
</feature>
<sequence length="385" mass="41540">MEPSYQEQNNCTETIKINEVKKLWLDSKFSLNLPVWTLLLPLFALLVLAFHLLTYPTGWLINTVTTVLLIGSVFAAVHYAEVIAHKVGEPFGTLVLAIAVTVIEVALIVILMSNSTQENSLVLARDTVYAALMLICNGIVGIGLLIGGMKNYVQLFSLHGIKAAVSVLLAISLIVFVLPNFTLSAEGGGMVNSQLLFVAMCCLVLYGSFIFTQTIRHRNYFVDEDENESHHNDNWLTIGVSIVFLLISLVSVVGLAKMLSPTIESALVSFGLPKIMLGIIVAGLVLLPESIASIKAAYNNQLQNSLNLGLGSALASIALTVPVIAIISVISGQPIVFGLTAKESLMLIITLLLTMNTLSTGRSNFLLGVIHLVMLATFIFFSIIP</sequence>
<evidence type="ECO:0000256" key="2">
    <source>
        <dbReference type="ARBA" id="ARBA00022692"/>
    </source>
</evidence>
<feature type="domain" description="Sodium/calcium exchanger membrane region" evidence="6">
    <location>
        <begin position="59"/>
        <end position="214"/>
    </location>
</feature>
<name>A0A9Q7E745_HISSO</name>
<gene>
    <name evidence="7" type="ORF">JFL49_08320</name>
</gene>
<dbReference type="EMBL" id="CP066558">
    <property type="protein sequence ID" value="QQF82056.1"/>
    <property type="molecule type" value="Genomic_DNA"/>
</dbReference>